<organism evidence="5 6">
    <name type="scientific">Neorhizobium turbinariae</name>
    <dbReference type="NCBI Taxonomy" id="2937795"/>
    <lineage>
        <taxon>Bacteria</taxon>
        <taxon>Pseudomonadati</taxon>
        <taxon>Pseudomonadota</taxon>
        <taxon>Alphaproteobacteria</taxon>
        <taxon>Hyphomicrobiales</taxon>
        <taxon>Rhizobiaceae</taxon>
        <taxon>Rhizobium/Agrobacterium group</taxon>
        <taxon>Neorhizobium</taxon>
    </lineage>
</organism>
<feature type="domain" description="Helicase ATP-binding" evidence="3">
    <location>
        <begin position="337"/>
        <end position="487"/>
    </location>
</feature>
<protein>
    <submittedName>
        <fullName evidence="5">DUF3427 domain-containing protein</fullName>
    </submittedName>
</protein>
<dbReference type="InterPro" id="IPR025202">
    <property type="entry name" value="PLD-like_dom"/>
</dbReference>
<dbReference type="CDD" id="cd18032">
    <property type="entry name" value="DEXHc_RE_I_III_res"/>
    <property type="match status" value="1"/>
</dbReference>
<evidence type="ECO:0000313" key="5">
    <source>
        <dbReference type="EMBL" id="MCK8780774.1"/>
    </source>
</evidence>
<dbReference type="PROSITE" id="PS51194">
    <property type="entry name" value="HELICASE_CTER"/>
    <property type="match status" value="1"/>
</dbReference>
<dbReference type="InterPro" id="IPR014001">
    <property type="entry name" value="Helicase_ATP-bd"/>
</dbReference>
<dbReference type="InterPro" id="IPR019808">
    <property type="entry name" value="Histidine_triad_CS"/>
</dbReference>
<dbReference type="PANTHER" id="PTHR47396:SF1">
    <property type="entry name" value="ATP-DEPENDENT HELICASE IRC3-RELATED"/>
    <property type="match status" value="1"/>
</dbReference>
<accession>A0ABT0ISI8</accession>
<feature type="short sequence motif" description="Histidine triad motif" evidence="1">
    <location>
        <begin position="93"/>
        <end position="97"/>
    </location>
</feature>
<dbReference type="SMART" id="SM00490">
    <property type="entry name" value="HELICc"/>
    <property type="match status" value="1"/>
</dbReference>
<proteinExistence type="predicted"/>
<dbReference type="InterPro" id="IPR011146">
    <property type="entry name" value="HIT-like"/>
</dbReference>
<feature type="domain" description="HIT" evidence="2">
    <location>
        <begin position="2"/>
        <end position="108"/>
    </location>
</feature>
<dbReference type="PROSITE" id="PS51192">
    <property type="entry name" value="HELICASE_ATP_BIND_1"/>
    <property type="match status" value="1"/>
</dbReference>
<sequence length="1172" mass="131227">MIQCPFCTAEPGRIAFIDDQVVALWDAFAVSPGHLLIIPRRHAATWDDLSADEKQSVWRNIDRAKSEIQRKHQPDGYNVGFNLAEAAGQTVPHFHLHVIPRYVGDVEDPRGGVRHVIPHKGNYLAQEASSAGALKRLVTGGTDHLLPHLIMHLDEAKACDVAVSFLLDSGARLLVEHLKDFLARGGSARILVGDYMGVTEPMALRRLADLDGDLTFRVFEAAAQGFHLKTYIFLADKEGVAFVGSSNLSEAALTTSIEWNYKVISSHDRSAFPQITKGFDDLFDSYSAVPVTPEWIDRYENRRNPIGFKEAGVAYEPPLPAPEPHAVQQQALAALERTRQDGFTAGLVVLATGLGKTWLAAFDSDHADYRRILFVAHREEILNQAVETFRRVRPTARIGRLSGEHKDADADLLFASVQTLGKASHIRQFRSDAFDYIVVDEFHHAAASTYRRIIDHFEPKFLLGLTATPERSDGADLLGLCQENLVFQAGIHAGIESGHLCPFHYFGIPDDVDYRNIPWRSAQFDLTELTAAVATDARAKNALEQYRLRGGSKCIGFCCSQTHADFMAAFFSRHGVAAVAVHAGGNSAPRATSLQRLEAGEIEVVFAVDMFNEGIDIPSIDTVLMLRPTESTIIWLQQLGRGLRKSADKDRLVVIDYIGNHRIFLTKVRAIASIANVDASSSGHIRELLEKLQGDLVSLPSGCEVTYDLAAIEILRLLVKPTSTENALEDFYRDFLERHGLRPTASEVFHSGNNPRSTSERSWLGFVERMRGLNDLEGRAWSEHQEFFREMEKTELTRSYKLMTMLALFDEEALQNRCSLDEIVERVGRFVSRINKLQQDFSVDLADQKALKALLLKYPIDALTRLRDSNGDAYFILDREHFGLARPPQDKEAFGNLLREILDWRLAQYLSRSGGPDQLADVVCRVARNASGRPILFLPTTTGLAQLTEGPLDIVVNSQPMEMVIAKIAINVVREVGSATNLLPTILQVWFGDEVGLPGKSDRVRLRFQNDSWEMEPIGAQSQAQVGLRLWERYSREAVPRAFGMTFDQATWNAGFVPKPPHVFLLVTLEKEGMMDEHRYADHFVSATEFSWQSQNRTRQQSKHGEMIRDHRALGHHIHLLVRKTKKIGPKPAPFIYCGEVDFEAWTGEMPITVTWRLRDAVPSMLLSQLKA</sequence>
<dbReference type="Pfam" id="PF04851">
    <property type="entry name" value="ResIII"/>
    <property type="match status" value="1"/>
</dbReference>
<dbReference type="SUPFAM" id="SSF54197">
    <property type="entry name" value="HIT-like"/>
    <property type="match status" value="1"/>
</dbReference>
<dbReference type="Pfam" id="PF13091">
    <property type="entry name" value="PLDc_2"/>
    <property type="match status" value="1"/>
</dbReference>
<dbReference type="SUPFAM" id="SSF52540">
    <property type="entry name" value="P-loop containing nucleoside triphosphate hydrolases"/>
    <property type="match status" value="1"/>
</dbReference>
<feature type="domain" description="Helicase C-terminal" evidence="4">
    <location>
        <begin position="542"/>
        <end position="693"/>
    </location>
</feature>
<comment type="caution">
    <text evidence="5">The sequence shown here is derived from an EMBL/GenBank/DDBJ whole genome shotgun (WGS) entry which is preliminary data.</text>
</comment>
<dbReference type="Gene3D" id="3.30.870.10">
    <property type="entry name" value="Endonuclease Chain A"/>
    <property type="match status" value="1"/>
</dbReference>
<dbReference type="PROSITE" id="PS00892">
    <property type="entry name" value="HIT_1"/>
    <property type="match status" value="1"/>
</dbReference>
<dbReference type="Pfam" id="PF11907">
    <property type="entry name" value="DUF3427"/>
    <property type="match status" value="1"/>
</dbReference>
<dbReference type="EMBL" id="JALPRY010000012">
    <property type="protein sequence ID" value="MCK8780774.1"/>
    <property type="molecule type" value="Genomic_DNA"/>
</dbReference>
<dbReference type="Gene3D" id="3.30.428.10">
    <property type="entry name" value="HIT-like"/>
    <property type="match status" value="1"/>
</dbReference>
<gene>
    <name evidence="5" type="ORF">M0654_12340</name>
</gene>
<name>A0ABT0ISI8_9HYPH</name>
<evidence type="ECO:0000259" key="4">
    <source>
        <dbReference type="PROSITE" id="PS51194"/>
    </source>
</evidence>
<dbReference type="Proteomes" id="UP001202827">
    <property type="component" value="Unassembled WGS sequence"/>
</dbReference>
<dbReference type="Gene3D" id="3.40.50.300">
    <property type="entry name" value="P-loop containing nucleotide triphosphate hydrolases"/>
    <property type="match status" value="2"/>
</dbReference>
<dbReference type="InterPro" id="IPR001650">
    <property type="entry name" value="Helicase_C-like"/>
</dbReference>
<evidence type="ECO:0000256" key="1">
    <source>
        <dbReference type="PROSITE-ProRule" id="PRU00464"/>
    </source>
</evidence>
<dbReference type="Pfam" id="PF01230">
    <property type="entry name" value="HIT"/>
    <property type="match status" value="1"/>
</dbReference>
<evidence type="ECO:0000313" key="6">
    <source>
        <dbReference type="Proteomes" id="UP001202827"/>
    </source>
</evidence>
<dbReference type="SUPFAM" id="SSF56024">
    <property type="entry name" value="Phospholipase D/nuclease"/>
    <property type="match status" value="1"/>
</dbReference>
<dbReference type="InterPro" id="IPR006935">
    <property type="entry name" value="Helicase/UvrB_N"/>
</dbReference>
<dbReference type="PANTHER" id="PTHR47396">
    <property type="entry name" value="TYPE I RESTRICTION ENZYME ECOKI R PROTEIN"/>
    <property type="match status" value="1"/>
</dbReference>
<dbReference type="InterPro" id="IPR021835">
    <property type="entry name" value="DUF3427"/>
</dbReference>
<dbReference type="InterPro" id="IPR050742">
    <property type="entry name" value="Helicase_Restrict-Modif_Enz"/>
</dbReference>
<dbReference type="InterPro" id="IPR036265">
    <property type="entry name" value="HIT-like_sf"/>
</dbReference>
<dbReference type="Pfam" id="PF00271">
    <property type="entry name" value="Helicase_C"/>
    <property type="match status" value="1"/>
</dbReference>
<dbReference type="SMART" id="SM00487">
    <property type="entry name" value="DEXDc"/>
    <property type="match status" value="1"/>
</dbReference>
<reference evidence="5 6" key="1">
    <citation type="submission" date="2022-04" db="EMBL/GenBank/DDBJ databases">
        <title>Rhizobium coralii sp. nov., isolated from coral Turbinaria peltata.</title>
        <authorList>
            <person name="Sun H."/>
        </authorList>
    </citation>
    <scope>NUCLEOTIDE SEQUENCE [LARGE SCALE GENOMIC DNA]</scope>
    <source>
        <strain evidence="5 6">NTR19</strain>
    </source>
</reference>
<evidence type="ECO:0000259" key="3">
    <source>
        <dbReference type="PROSITE" id="PS51192"/>
    </source>
</evidence>
<dbReference type="PROSITE" id="PS51084">
    <property type="entry name" value="HIT_2"/>
    <property type="match status" value="1"/>
</dbReference>
<keyword evidence="6" id="KW-1185">Reference proteome</keyword>
<dbReference type="InterPro" id="IPR027417">
    <property type="entry name" value="P-loop_NTPase"/>
</dbReference>
<dbReference type="CDD" id="cd18799">
    <property type="entry name" value="SF2_C_EcoAI-like"/>
    <property type="match status" value="1"/>
</dbReference>
<evidence type="ECO:0000259" key="2">
    <source>
        <dbReference type="PROSITE" id="PS51084"/>
    </source>
</evidence>
<dbReference type="RefSeq" id="WP_248683335.1">
    <property type="nucleotide sequence ID" value="NZ_JALPRY010000012.1"/>
</dbReference>